<reference evidence="12 14" key="3">
    <citation type="submission" date="2017-12" db="EMBL/GenBank/DDBJ databases">
        <title>Phylogenetic diversity of female urinary microbiome.</title>
        <authorList>
            <person name="Thomas-White K."/>
            <person name="Wolfe A.J."/>
        </authorList>
    </citation>
    <scope>NUCLEOTIDE SEQUENCE [LARGE SCALE GENOMIC DNA]</scope>
    <source>
        <strain evidence="12 14">UMB0139</strain>
    </source>
</reference>
<keyword evidence="8 9" id="KW-0413">Isomerase</keyword>
<evidence type="ECO:0000256" key="4">
    <source>
        <dbReference type="ARBA" id="ARBA00022272"/>
    </source>
</evidence>
<keyword evidence="6 9" id="KW-0822">Tryptophan biosynthesis</keyword>
<keyword evidence="7 9" id="KW-0057">Aromatic amino acid biosynthesis</keyword>
<dbReference type="GeneID" id="92903386"/>
<keyword evidence="13" id="KW-1185">Reference proteome</keyword>
<dbReference type="EMBL" id="CP014160">
    <property type="protein sequence ID" value="AMB94127.1"/>
    <property type="molecule type" value="Genomic_DNA"/>
</dbReference>
<dbReference type="GO" id="GO:0004640">
    <property type="term" value="F:phosphoribosylanthranilate isomerase activity"/>
    <property type="evidence" value="ECO:0007669"/>
    <property type="project" value="UniProtKB-UniRule"/>
</dbReference>
<dbReference type="PANTHER" id="PTHR42894:SF1">
    <property type="entry name" value="N-(5'-PHOSPHORIBOSYL)ANTHRANILATE ISOMERASE"/>
    <property type="match status" value="1"/>
</dbReference>
<dbReference type="Proteomes" id="UP000069912">
    <property type="component" value="Chromosome"/>
</dbReference>
<sequence length="208" mass="23037">MTKLKFCGLKNLDDVAICNELKPDYVGFILAESKRRIDQDTAQELRQALDPDIPCVGVFVNEEPETIQAYVDAGIIQVVQLHGDEDRAYIDKLRQLCQAPIIKALAIKDKDSFQVDLPCDAYLYDAYNKHVRGGSGQAFNWDLISARPDKHRAKTFFLAGGLNASNLAEAIRTTQPEVVDISSGIEGADGHKDYDKAKAVCQIVRSIP</sequence>
<evidence type="ECO:0000256" key="6">
    <source>
        <dbReference type="ARBA" id="ARBA00022822"/>
    </source>
</evidence>
<organism evidence="11 13">
    <name type="scientific">Aerococcus sanguinicola</name>
    <dbReference type="NCBI Taxonomy" id="119206"/>
    <lineage>
        <taxon>Bacteria</taxon>
        <taxon>Bacillati</taxon>
        <taxon>Bacillota</taxon>
        <taxon>Bacilli</taxon>
        <taxon>Lactobacillales</taxon>
        <taxon>Aerococcaceae</taxon>
        <taxon>Aerococcus</taxon>
    </lineage>
</organism>
<gene>
    <name evidence="9" type="primary">trpF</name>
    <name evidence="11" type="ORF">AWM72_04810</name>
    <name evidence="12" type="ORF">CYJ28_03625</name>
</gene>
<dbReference type="Gene3D" id="3.20.20.70">
    <property type="entry name" value="Aldolase class I"/>
    <property type="match status" value="1"/>
</dbReference>
<dbReference type="HAMAP" id="MF_00135">
    <property type="entry name" value="PRAI"/>
    <property type="match status" value="1"/>
</dbReference>
<dbReference type="Pfam" id="PF00697">
    <property type="entry name" value="PRAI"/>
    <property type="match status" value="1"/>
</dbReference>
<dbReference type="InterPro" id="IPR011060">
    <property type="entry name" value="RibuloseP-bd_barrel"/>
</dbReference>
<dbReference type="KEGG" id="asan:AWM72_04810"/>
<evidence type="ECO:0000256" key="7">
    <source>
        <dbReference type="ARBA" id="ARBA00023141"/>
    </source>
</evidence>
<evidence type="ECO:0000256" key="1">
    <source>
        <dbReference type="ARBA" id="ARBA00001164"/>
    </source>
</evidence>
<dbReference type="AlphaFoldDB" id="A0A0X8FB68"/>
<evidence type="ECO:0000313" key="13">
    <source>
        <dbReference type="Proteomes" id="UP000069912"/>
    </source>
</evidence>
<evidence type="ECO:0000313" key="11">
    <source>
        <dbReference type="EMBL" id="AMB94127.1"/>
    </source>
</evidence>
<evidence type="ECO:0000259" key="10">
    <source>
        <dbReference type="Pfam" id="PF00697"/>
    </source>
</evidence>
<evidence type="ECO:0000256" key="9">
    <source>
        <dbReference type="HAMAP-Rule" id="MF_00135"/>
    </source>
</evidence>
<protein>
    <recommendedName>
        <fullName evidence="4 9">N-(5'-phosphoribosyl)anthranilate isomerase</fullName>
        <shortName evidence="9">PRAI</shortName>
        <ecNumber evidence="3 9">5.3.1.24</ecNumber>
    </recommendedName>
</protein>
<dbReference type="OrthoDB" id="9786954at2"/>
<dbReference type="UniPathway" id="UPA00035">
    <property type="reaction ID" value="UER00042"/>
</dbReference>
<evidence type="ECO:0000313" key="14">
    <source>
        <dbReference type="Proteomes" id="UP000234239"/>
    </source>
</evidence>
<proteinExistence type="inferred from homology"/>
<dbReference type="EMBL" id="PKGY01000002">
    <property type="protein sequence ID" value="PKZ22217.1"/>
    <property type="molecule type" value="Genomic_DNA"/>
</dbReference>
<name>A0A0X8FB68_9LACT</name>
<evidence type="ECO:0000256" key="5">
    <source>
        <dbReference type="ARBA" id="ARBA00022605"/>
    </source>
</evidence>
<dbReference type="EC" id="5.3.1.24" evidence="3 9"/>
<comment type="catalytic activity">
    <reaction evidence="1 9">
        <text>N-(5-phospho-beta-D-ribosyl)anthranilate = 1-(2-carboxyphenylamino)-1-deoxy-D-ribulose 5-phosphate</text>
        <dbReference type="Rhea" id="RHEA:21540"/>
        <dbReference type="ChEBI" id="CHEBI:18277"/>
        <dbReference type="ChEBI" id="CHEBI:58613"/>
        <dbReference type="EC" id="5.3.1.24"/>
    </reaction>
</comment>
<dbReference type="Proteomes" id="UP000234239">
    <property type="component" value="Unassembled WGS sequence"/>
</dbReference>
<dbReference type="InterPro" id="IPR044643">
    <property type="entry name" value="TrpF_fam"/>
</dbReference>
<dbReference type="CDD" id="cd00405">
    <property type="entry name" value="PRAI"/>
    <property type="match status" value="1"/>
</dbReference>
<dbReference type="InterPro" id="IPR001240">
    <property type="entry name" value="PRAI_dom"/>
</dbReference>
<dbReference type="RefSeq" id="WP_067974073.1">
    <property type="nucleotide sequence ID" value="NZ_CAJHKM010000001.1"/>
</dbReference>
<evidence type="ECO:0000313" key="12">
    <source>
        <dbReference type="EMBL" id="PKZ22217.1"/>
    </source>
</evidence>
<dbReference type="InterPro" id="IPR013785">
    <property type="entry name" value="Aldolase_TIM"/>
</dbReference>
<evidence type="ECO:0000256" key="3">
    <source>
        <dbReference type="ARBA" id="ARBA00012572"/>
    </source>
</evidence>
<feature type="domain" description="N-(5'phosphoribosyl) anthranilate isomerase (PRAI)" evidence="10">
    <location>
        <begin position="5"/>
        <end position="202"/>
    </location>
</feature>
<evidence type="ECO:0000256" key="2">
    <source>
        <dbReference type="ARBA" id="ARBA00004664"/>
    </source>
</evidence>
<accession>A0A0X8FB68</accession>
<keyword evidence="5 9" id="KW-0028">Amino-acid biosynthesis</keyword>
<dbReference type="PANTHER" id="PTHR42894">
    <property type="entry name" value="N-(5'-PHOSPHORIBOSYL)ANTHRANILATE ISOMERASE"/>
    <property type="match status" value="1"/>
</dbReference>
<reference evidence="13" key="2">
    <citation type="submission" date="2016-01" db="EMBL/GenBank/DDBJ databases">
        <title>Six Aerococcus type strain genome sequencing and assembly using PacBio and Illumina Hiseq.</title>
        <authorList>
            <person name="Carkaci D."/>
            <person name="Dargis R."/>
            <person name="Nielsen X.C."/>
            <person name="Skovgaard O."/>
            <person name="Fuursted K."/>
            <person name="Christensen J.J."/>
        </authorList>
    </citation>
    <scope>NUCLEOTIDE SEQUENCE [LARGE SCALE GENOMIC DNA]</scope>
    <source>
        <strain evidence="13">CCUG43001</strain>
    </source>
</reference>
<reference evidence="11 13" key="1">
    <citation type="journal article" date="2016" name="Genome Announc.">
        <title>Complete Genome Sequences of Aerococcus christensenii CCUG 28831T, Aerococcus sanguinicola CCUG 43001T, Aerococcus urinae CCUG 36881T, Aerococcus urinaeequi CCUG 28094T, Aerococcus urinaehominis CCUG 42038 BT, and Aerococcus viridans CCUG 4311T.</title>
        <authorList>
            <person name="Carkaci D."/>
            <person name="Dargis R."/>
            <person name="Nielsen X.C."/>
            <person name="Skovgaard O."/>
            <person name="Fuursted K."/>
            <person name="Christensen J.J."/>
        </authorList>
    </citation>
    <scope>NUCLEOTIDE SEQUENCE [LARGE SCALE GENOMIC DNA]</scope>
    <source>
        <strain evidence="11 13">CCUG43001</strain>
    </source>
</reference>
<comment type="similarity">
    <text evidence="9">Belongs to the TrpF family.</text>
</comment>
<dbReference type="SUPFAM" id="SSF51366">
    <property type="entry name" value="Ribulose-phoshate binding barrel"/>
    <property type="match status" value="1"/>
</dbReference>
<comment type="pathway">
    <text evidence="2 9">Amino-acid biosynthesis; L-tryptophan biosynthesis; L-tryptophan from chorismate: step 3/5.</text>
</comment>
<dbReference type="GO" id="GO:0000162">
    <property type="term" value="P:L-tryptophan biosynthetic process"/>
    <property type="evidence" value="ECO:0007669"/>
    <property type="project" value="UniProtKB-UniRule"/>
</dbReference>
<evidence type="ECO:0000256" key="8">
    <source>
        <dbReference type="ARBA" id="ARBA00023235"/>
    </source>
</evidence>